<name>A0A1Y2K8X4_9PROT</name>
<accession>A0A1Y2K8X4</accession>
<sequence length="78" mass="9135">MIANPQRGHQTHPCDDHSARHGRLRVNSSERCNISTKPRRRCYQQTSCKQRLAVSRIPARRENQRTAAPKGRLSPYWR</sequence>
<protein>
    <submittedName>
        <fullName evidence="2">Uncharacterized protein</fullName>
    </submittedName>
</protein>
<dbReference type="EMBL" id="LVJN01000018">
    <property type="protein sequence ID" value="OSM05245.1"/>
    <property type="molecule type" value="Genomic_DNA"/>
</dbReference>
<feature type="region of interest" description="Disordered" evidence="1">
    <location>
        <begin position="1"/>
        <end position="31"/>
    </location>
</feature>
<feature type="region of interest" description="Disordered" evidence="1">
    <location>
        <begin position="54"/>
        <end position="78"/>
    </location>
</feature>
<organism evidence="2 3">
    <name type="scientific">Magnetofaba australis IT-1</name>
    <dbReference type="NCBI Taxonomy" id="1434232"/>
    <lineage>
        <taxon>Bacteria</taxon>
        <taxon>Pseudomonadati</taxon>
        <taxon>Pseudomonadota</taxon>
        <taxon>Magnetococcia</taxon>
        <taxon>Magnetococcales</taxon>
        <taxon>Magnetococcaceae</taxon>
        <taxon>Magnetofaba</taxon>
    </lineage>
</organism>
<dbReference type="Proteomes" id="UP000194003">
    <property type="component" value="Unassembled WGS sequence"/>
</dbReference>
<comment type="caution">
    <text evidence="2">The sequence shown here is derived from an EMBL/GenBank/DDBJ whole genome shotgun (WGS) entry which is preliminary data.</text>
</comment>
<proteinExistence type="predicted"/>
<dbReference type="STRING" id="1434232.MAIT1_03410"/>
<dbReference type="AlphaFoldDB" id="A0A1Y2K8X4"/>
<evidence type="ECO:0000313" key="2">
    <source>
        <dbReference type="EMBL" id="OSM05245.1"/>
    </source>
</evidence>
<reference evidence="2 3" key="1">
    <citation type="journal article" date="2016" name="BMC Genomics">
        <title>Combined genomic and structural analyses of a cultured magnetotactic bacterium reveals its niche adaptation to a dynamic environment.</title>
        <authorList>
            <person name="Araujo A.C."/>
            <person name="Morillo V."/>
            <person name="Cypriano J."/>
            <person name="Teixeira L.C."/>
            <person name="Leao P."/>
            <person name="Lyra S."/>
            <person name="Almeida L.G."/>
            <person name="Bazylinski D.A."/>
            <person name="Vasconcellos A.T."/>
            <person name="Abreu F."/>
            <person name="Lins U."/>
        </authorList>
    </citation>
    <scope>NUCLEOTIDE SEQUENCE [LARGE SCALE GENOMIC DNA]</scope>
    <source>
        <strain evidence="2 3">IT-1</strain>
    </source>
</reference>
<evidence type="ECO:0000256" key="1">
    <source>
        <dbReference type="SAM" id="MobiDB-lite"/>
    </source>
</evidence>
<keyword evidence="3" id="KW-1185">Reference proteome</keyword>
<evidence type="ECO:0000313" key="3">
    <source>
        <dbReference type="Proteomes" id="UP000194003"/>
    </source>
</evidence>
<gene>
    <name evidence="2" type="ORF">MAIT1_03410</name>
</gene>